<dbReference type="FunFam" id="2.60.40.60:FF:000031">
    <property type="entry name" value="Cadherin 3"/>
    <property type="match status" value="1"/>
</dbReference>
<dbReference type="GO" id="GO:0007156">
    <property type="term" value="P:homophilic cell adhesion via plasma membrane adhesion molecules"/>
    <property type="evidence" value="ECO:0007669"/>
    <property type="project" value="InterPro"/>
</dbReference>
<gene>
    <name evidence="17" type="ORF">C0J50_20622</name>
</gene>
<evidence type="ECO:0000256" key="7">
    <source>
        <dbReference type="ARBA" id="ARBA00022837"/>
    </source>
</evidence>
<keyword evidence="7 13" id="KW-0106">Calcium</keyword>
<feature type="domain" description="Cadherin" evidence="16">
    <location>
        <begin position="142"/>
        <end position="246"/>
    </location>
</feature>
<feature type="transmembrane region" description="Helical" evidence="15">
    <location>
        <begin position="629"/>
        <end position="653"/>
    </location>
</feature>
<evidence type="ECO:0000256" key="8">
    <source>
        <dbReference type="ARBA" id="ARBA00022889"/>
    </source>
</evidence>
<evidence type="ECO:0000256" key="5">
    <source>
        <dbReference type="ARBA" id="ARBA00022723"/>
    </source>
</evidence>
<keyword evidence="3" id="KW-1003">Cell membrane</keyword>
<dbReference type="PRINTS" id="PR00205">
    <property type="entry name" value="CADHERIN"/>
</dbReference>
<dbReference type="FunFam" id="2.60.40.60:FF:000083">
    <property type="entry name" value="Desmoglein 1"/>
    <property type="match status" value="1"/>
</dbReference>
<dbReference type="SMART" id="SM00112">
    <property type="entry name" value="CA"/>
    <property type="match status" value="3"/>
</dbReference>
<dbReference type="InterPro" id="IPR002126">
    <property type="entry name" value="Cadherin-like_dom"/>
</dbReference>
<keyword evidence="10 15" id="KW-1133">Transmembrane helix</keyword>
<feature type="compositionally biased region" description="Low complexity" evidence="14">
    <location>
        <begin position="432"/>
        <end position="449"/>
    </location>
</feature>
<evidence type="ECO:0000256" key="2">
    <source>
        <dbReference type="ARBA" id="ARBA00004568"/>
    </source>
</evidence>
<keyword evidence="18" id="KW-1185">Reference proteome</keyword>
<dbReference type="Pfam" id="PF00028">
    <property type="entry name" value="Cadherin"/>
    <property type="match status" value="2"/>
</dbReference>
<feature type="region of interest" description="Disordered" evidence="14">
    <location>
        <begin position="850"/>
        <end position="870"/>
    </location>
</feature>
<dbReference type="PROSITE" id="PS00232">
    <property type="entry name" value="CADHERIN_1"/>
    <property type="match status" value="1"/>
</dbReference>
<dbReference type="Gene3D" id="2.60.40.60">
    <property type="entry name" value="Cadherins"/>
    <property type="match status" value="4"/>
</dbReference>
<feature type="region of interest" description="Disordered" evidence="14">
    <location>
        <begin position="421"/>
        <end position="475"/>
    </location>
</feature>
<feature type="domain" description="Cadherin" evidence="16">
    <location>
        <begin position="52"/>
        <end position="135"/>
    </location>
</feature>
<evidence type="ECO:0000256" key="15">
    <source>
        <dbReference type="SAM" id="Phobius"/>
    </source>
</evidence>
<keyword evidence="11 15" id="KW-0472">Membrane</keyword>
<protein>
    <submittedName>
        <fullName evidence="17">Desmoglein-2</fullName>
    </submittedName>
</protein>
<dbReference type="PANTHER" id="PTHR24025">
    <property type="entry name" value="DESMOGLEIN FAMILY MEMBER"/>
    <property type="match status" value="1"/>
</dbReference>
<evidence type="ECO:0000259" key="16">
    <source>
        <dbReference type="PROSITE" id="PS50268"/>
    </source>
</evidence>
<name>A0AAD5FKE3_SILAS</name>
<evidence type="ECO:0000256" key="13">
    <source>
        <dbReference type="PROSITE-ProRule" id="PRU00043"/>
    </source>
</evidence>
<dbReference type="CDD" id="cd11304">
    <property type="entry name" value="Cadherin_repeat"/>
    <property type="match status" value="3"/>
</dbReference>
<proteinExistence type="predicted"/>
<keyword evidence="9" id="KW-0965">Cell junction</keyword>
<dbReference type="InterPro" id="IPR050971">
    <property type="entry name" value="Cadherin-domain_protein"/>
</dbReference>
<evidence type="ECO:0000256" key="4">
    <source>
        <dbReference type="ARBA" id="ARBA00022692"/>
    </source>
</evidence>
<reference evidence="17" key="1">
    <citation type="submission" date="2018-07" db="EMBL/GenBank/DDBJ databases">
        <title>Comparative genomics of catfishes provides insights into carnivory and benthic adaptation.</title>
        <authorList>
            <person name="Zhang Y."/>
            <person name="Wang D."/>
            <person name="Peng Z."/>
            <person name="Zheng S."/>
            <person name="Shao F."/>
            <person name="Tao W."/>
        </authorList>
    </citation>
    <scope>NUCLEOTIDE SEQUENCE</scope>
    <source>
        <strain evidence="17">Chongqing</strain>
    </source>
</reference>
<dbReference type="InterPro" id="IPR027397">
    <property type="entry name" value="Catenin-bd_sf"/>
</dbReference>
<evidence type="ECO:0000256" key="9">
    <source>
        <dbReference type="ARBA" id="ARBA00022949"/>
    </source>
</evidence>
<keyword evidence="6" id="KW-0677">Repeat</keyword>
<accession>A0AAD5FKE3</accession>
<dbReference type="GO" id="GO:0030057">
    <property type="term" value="C:desmosome"/>
    <property type="evidence" value="ECO:0007669"/>
    <property type="project" value="UniProtKB-SubCell"/>
</dbReference>
<feature type="region of interest" description="Disordered" evidence="14">
    <location>
        <begin position="1034"/>
        <end position="1069"/>
    </location>
</feature>
<comment type="subcellular location">
    <subcellularLocation>
        <location evidence="2">Cell junction</location>
        <location evidence="2">Desmosome</location>
    </subcellularLocation>
    <subcellularLocation>
        <location evidence="1">Cell membrane</location>
    </subcellularLocation>
</comment>
<evidence type="ECO:0000256" key="1">
    <source>
        <dbReference type="ARBA" id="ARBA00004236"/>
    </source>
</evidence>
<evidence type="ECO:0000313" key="18">
    <source>
        <dbReference type="Proteomes" id="UP001205998"/>
    </source>
</evidence>
<evidence type="ECO:0000256" key="14">
    <source>
        <dbReference type="SAM" id="MobiDB-lite"/>
    </source>
</evidence>
<organism evidence="17 18">
    <name type="scientific">Silurus asotus</name>
    <name type="common">Amur catfish</name>
    <name type="synonym">Parasilurus asotus</name>
    <dbReference type="NCBI Taxonomy" id="30991"/>
    <lineage>
        <taxon>Eukaryota</taxon>
        <taxon>Metazoa</taxon>
        <taxon>Chordata</taxon>
        <taxon>Craniata</taxon>
        <taxon>Vertebrata</taxon>
        <taxon>Euteleostomi</taxon>
        <taxon>Actinopterygii</taxon>
        <taxon>Neopterygii</taxon>
        <taxon>Teleostei</taxon>
        <taxon>Ostariophysi</taxon>
        <taxon>Siluriformes</taxon>
        <taxon>Siluridae</taxon>
        <taxon>Silurus</taxon>
    </lineage>
</organism>
<keyword evidence="5" id="KW-0479">Metal-binding</keyword>
<evidence type="ECO:0000256" key="11">
    <source>
        <dbReference type="ARBA" id="ARBA00023136"/>
    </source>
</evidence>
<dbReference type="FunFam" id="2.60.40.60:FF:000068">
    <property type="entry name" value="Desmoglein 1"/>
    <property type="match status" value="1"/>
</dbReference>
<dbReference type="PROSITE" id="PS50268">
    <property type="entry name" value="CADHERIN_2"/>
    <property type="match status" value="3"/>
</dbReference>
<dbReference type="InterPro" id="IPR020894">
    <property type="entry name" value="Cadherin_CS"/>
</dbReference>
<sequence>MKVKMDAERTDAELATTASGFKRKKREWILPPTKLKENVDYTRQEFIAKIRSDKDTEGKPFEYSLRGHGADKEPFNLFVVNPKNGYVRITGILDREKVSQYNLTGIAKYKDGSLAEEEILLKIQVEDENDNPPKFKFFKGAVRECSKIGTAVMKITAEDADEQGTANAKIAYSILKQLPENTGTMFSIDRDSGKVYVKEHTLDREVFDSYTLVVQGVDMDGAPNGNTGTGTVEIKVLDINDNVPTLEKDEYAGAIDEGANDVVVMRIKALDKDLKNTDNWLAVFDIVKGNEDELFSIETDPKTNEGILKLIKPVDYEKVKMLDLGLAISNVAPFINGTALSLGISLNVDGPEGPGISAEAGGGAGVGLGVGLGVGIDADADLDAGLGLGVGVGANAGVDAGLDAGLGVDADLDVGAGAGVGVKPGVKPDAMPGAKPNGKPGTKPGTKPGSKPDKKPTAGGKSYPIKISVNNLPEGPGFTPTMKELPVSEDPEELHVPMVIGSFPAMDLDTGEVAENVSTYQSICSDSNVVNVTAFDEDVYPNGKPYKFVLVEEETHGKWEMVTLNETTASFIAKEPLWQGFYELSLEIFDKQGLGCKDKQKLQIEVCTCEKSGSCNLNLAHQRDSSAKVGFPAIGVLIGVLLLLMFIPLLLLFCQCGTYGEFSELPFDTKEYLIEYHTEGNGEDKSLPLMSIPLVADQQTVGTVEAVCSSLNKASMVQTAQSFDTRVLSNEMNRGVMEMDNTFGYQHNTMQAQHALMSTHRNTLHSASFRHKVHSVYDEMALPDGFLFGYFSQKARFLTSGPADSLLMFTDEGQESAVESLECCSILETDNDLGFLNDLDQKFMHLASICSPPPPKLEPPKLEPPELEPPKLELPKLEPPDLEPLLKVEQTVQSLETSIKNESSVVSNVNQVVKSDQRPPQQSTVTNVTETIHESSNINMSPTLLMQQQPLYCLVEHQAPSTVFFAEEPAQGMYLINGLAGAQGLFLQGGNILQNTVEQQGMYLIDGMPMLQGNLMFGSTPNLVNAGSLAVPPMLVQGEKGGPQQPGESESKTDADAGKPAKLQRKPKK</sequence>
<dbReference type="AlphaFoldDB" id="A0AAD5FKE3"/>
<dbReference type="Proteomes" id="UP001205998">
    <property type="component" value="Unassembled WGS sequence"/>
</dbReference>
<evidence type="ECO:0000313" key="17">
    <source>
        <dbReference type="EMBL" id="KAI5619856.1"/>
    </source>
</evidence>
<feature type="compositionally biased region" description="Basic and acidic residues" evidence="14">
    <location>
        <begin position="1049"/>
        <end position="1059"/>
    </location>
</feature>
<evidence type="ECO:0000256" key="10">
    <source>
        <dbReference type="ARBA" id="ARBA00022989"/>
    </source>
</evidence>
<keyword evidence="12" id="KW-0325">Glycoprotein</keyword>
<dbReference type="PANTHER" id="PTHR24025:SF32">
    <property type="entry name" value="DESMOGLEIN-2"/>
    <property type="match status" value="1"/>
</dbReference>
<dbReference type="EMBL" id="MU551660">
    <property type="protein sequence ID" value="KAI5619856.1"/>
    <property type="molecule type" value="Genomic_DNA"/>
</dbReference>
<dbReference type="GO" id="GO:0005509">
    <property type="term" value="F:calcium ion binding"/>
    <property type="evidence" value="ECO:0007669"/>
    <property type="project" value="UniProtKB-UniRule"/>
</dbReference>
<evidence type="ECO:0000256" key="12">
    <source>
        <dbReference type="ARBA" id="ARBA00023180"/>
    </source>
</evidence>
<dbReference type="GO" id="GO:0055113">
    <property type="term" value="P:epiboly involved in gastrulation with mouth forming second"/>
    <property type="evidence" value="ECO:0007669"/>
    <property type="project" value="UniProtKB-ARBA"/>
</dbReference>
<dbReference type="SUPFAM" id="SSF49313">
    <property type="entry name" value="Cadherin-like"/>
    <property type="match status" value="4"/>
</dbReference>
<feature type="compositionally biased region" description="Basic and acidic residues" evidence="14">
    <location>
        <begin position="858"/>
        <end position="870"/>
    </location>
</feature>
<keyword evidence="4 15" id="KW-0812">Transmembrane</keyword>
<evidence type="ECO:0000256" key="6">
    <source>
        <dbReference type="ARBA" id="ARBA00022737"/>
    </source>
</evidence>
<feature type="domain" description="Cadherin" evidence="16">
    <location>
        <begin position="247"/>
        <end position="356"/>
    </location>
</feature>
<keyword evidence="8" id="KW-0130">Cell adhesion</keyword>
<evidence type="ECO:0000256" key="3">
    <source>
        <dbReference type="ARBA" id="ARBA00022475"/>
    </source>
</evidence>
<dbReference type="FunFam" id="2.60.40.60:FF:000011">
    <property type="entry name" value="Cadherin 1"/>
    <property type="match status" value="1"/>
</dbReference>
<dbReference type="GO" id="GO:0005886">
    <property type="term" value="C:plasma membrane"/>
    <property type="evidence" value="ECO:0007669"/>
    <property type="project" value="UniProtKB-SubCell"/>
</dbReference>
<dbReference type="InterPro" id="IPR015919">
    <property type="entry name" value="Cadherin-like_sf"/>
</dbReference>
<dbReference type="Gene3D" id="4.10.900.10">
    <property type="entry name" value="TCF3-CBD (Catenin binding domain)"/>
    <property type="match status" value="1"/>
</dbReference>
<comment type="caution">
    <text evidence="17">The sequence shown here is derived from an EMBL/GenBank/DDBJ whole genome shotgun (WGS) entry which is preliminary data.</text>
</comment>